<dbReference type="GO" id="GO:0032298">
    <property type="term" value="P:positive regulation of DNA-templated DNA replication initiation"/>
    <property type="evidence" value="ECO:0007669"/>
    <property type="project" value="TreeGrafter"/>
</dbReference>
<protein>
    <submittedName>
        <fullName evidence="1">DNA polymerase III subunit chi</fullName>
    </submittedName>
</protein>
<evidence type="ECO:0000313" key="2">
    <source>
        <dbReference type="Proteomes" id="UP000647424"/>
    </source>
</evidence>
<dbReference type="InterPro" id="IPR007459">
    <property type="entry name" value="DNA_pol3_chi"/>
</dbReference>
<dbReference type="PANTHER" id="PTHR38767:SF1">
    <property type="entry name" value="DNA POLYMERASE III SUBUNIT CHI"/>
    <property type="match status" value="1"/>
</dbReference>
<dbReference type="EMBL" id="JACYFT010000002">
    <property type="protein sequence ID" value="MBD8051170.1"/>
    <property type="molecule type" value="Genomic_DNA"/>
</dbReference>
<dbReference type="GO" id="GO:0006260">
    <property type="term" value="P:DNA replication"/>
    <property type="evidence" value="ECO:0007669"/>
    <property type="project" value="InterPro"/>
</dbReference>
<dbReference type="GO" id="GO:0003677">
    <property type="term" value="F:DNA binding"/>
    <property type="evidence" value="ECO:0007669"/>
    <property type="project" value="InterPro"/>
</dbReference>
<dbReference type="Pfam" id="PF04364">
    <property type="entry name" value="DNA_pol3_chi"/>
    <property type="match status" value="1"/>
</dbReference>
<gene>
    <name evidence="1" type="ORF">IC609_11475</name>
</gene>
<comment type="caution">
    <text evidence="1">The sequence shown here is derived from an EMBL/GenBank/DDBJ whole genome shotgun (WGS) entry which is preliminary data.</text>
</comment>
<organism evidence="1 2">
    <name type="scientific">Limnohabitans radicicola</name>
    <dbReference type="NCBI Taxonomy" id="2771427"/>
    <lineage>
        <taxon>Bacteria</taxon>
        <taxon>Pseudomonadati</taxon>
        <taxon>Pseudomonadota</taxon>
        <taxon>Betaproteobacteria</taxon>
        <taxon>Burkholderiales</taxon>
        <taxon>Comamonadaceae</taxon>
        <taxon>Limnohabitans</taxon>
    </lineage>
</organism>
<dbReference type="InterPro" id="IPR036768">
    <property type="entry name" value="PolIII_chi_sf"/>
</dbReference>
<accession>A0A927IMG9</accession>
<name>A0A927IMG9_9BURK</name>
<sequence length="145" mass="15619">MTRIEFHFNAPDRLTYTCRLLRKVHASGLRAGVVGAQPFLGHLDQALWTFSAADFIPHALVGDGLPPAHASCAVLLADGVSALGAVDVLVNLGEAVPAGFEALPRLIEIVTADDLERANARARWKQYTQLGYELIRHDLAKPVAA</sequence>
<evidence type="ECO:0000313" key="1">
    <source>
        <dbReference type="EMBL" id="MBD8051170.1"/>
    </source>
</evidence>
<dbReference type="Proteomes" id="UP000647424">
    <property type="component" value="Unassembled WGS sequence"/>
</dbReference>
<reference evidence="1" key="1">
    <citation type="submission" date="2020-09" db="EMBL/GenBank/DDBJ databases">
        <title>Genome seq and assembly of Limnohabitants sp.</title>
        <authorList>
            <person name="Chhetri G."/>
        </authorList>
    </citation>
    <scope>NUCLEOTIDE SEQUENCE</scope>
    <source>
        <strain evidence="1">JUR4</strain>
    </source>
</reference>
<dbReference type="GO" id="GO:0003887">
    <property type="term" value="F:DNA-directed DNA polymerase activity"/>
    <property type="evidence" value="ECO:0007669"/>
    <property type="project" value="InterPro"/>
</dbReference>
<proteinExistence type="predicted"/>
<keyword evidence="2" id="KW-1185">Reference proteome</keyword>
<dbReference type="Gene3D" id="3.40.50.10110">
    <property type="entry name" value="DNA polymerase III subunit chi"/>
    <property type="match status" value="1"/>
</dbReference>
<dbReference type="PANTHER" id="PTHR38767">
    <property type="entry name" value="DNA POLYMERASE III SUBUNIT CHI"/>
    <property type="match status" value="1"/>
</dbReference>
<dbReference type="SUPFAM" id="SSF102400">
    <property type="entry name" value="DNA polymerase III chi subunit"/>
    <property type="match status" value="1"/>
</dbReference>
<dbReference type="AlphaFoldDB" id="A0A927IMG9"/>